<sequence>MAGKQWTESSRRAQDHLVSFMYICRPCFWFRASDSASKSTVRILVHEDLLAANSSSLATLFKEEDDGGPGASYCLSDVPADLATFELIASALTDPRLSGIPPANSRPRSSNRDEDKDDRKPNARKNLFSIDWRLEDLETLALEFYEPVIKAMILRGTKQAEYGCVKRMLKYFYSGYCKPDELGMVKVARPIEDLLTEVEEFPGEETRRWDRGVDEEALEKEANKPDSNEDKLRMEMERMNNKVIKLEKECWMMRAELQNGSVSSSKAKKLKQSVWGEIKRKLGSKAANGTTTTRLRRSSRTKNQQNLSKSFSFPRIFLFLSIMTIDLEVCKLV</sequence>
<reference evidence="2" key="1">
    <citation type="journal article" date="2023" name="Front. Plant Sci.">
        <title>Chromosomal-level genome assembly of Melastoma candidum provides insights into trichome evolution.</title>
        <authorList>
            <person name="Zhong Y."/>
            <person name="Wu W."/>
            <person name="Sun C."/>
            <person name="Zou P."/>
            <person name="Liu Y."/>
            <person name="Dai S."/>
            <person name="Zhou R."/>
        </authorList>
    </citation>
    <scope>NUCLEOTIDE SEQUENCE [LARGE SCALE GENOMIC DNA]</scope>
</reference>
<name>A0ACB9P2M0_9MYRT</name>
<evidence type="ECO:0000313" key="1">
    <source>
        <dbReference type="EMBL" id="KAI4343180.1"/>
    </source>
</evidence>
<comment type="caution">
    <text evidence="1">The sequence shown here is derived from an EMBL/GenBank/DDBJ whole genome shotgun (WGS) entry which is preliminary data.</text>
</comment>
<keyword evidence="2" id="KW-1185">Reference proteome</keyword>
<organism evidence="1 2">
    <name type="scientific">Melastoma candidum</name>
    <dbReference type="NCBI Taxonomy" id="119954"/>
    <lineage>
        <taxon>Eukaryota</taxon>
        <taxon>Viridiplantae</taxon>
        <taxon>Streptophyta</taxon>
        <taxon>Embryophyta</taxon>
        <taxon>Tracheophyta</taxon>
        <taxon>Spermatophyta</taxon>
        <taxon>Magnoliopsida</taxon>
        <taxon>eudicotyledons</taxon>
        <taxon>Gunneridae</taxon>
        <taxon>Pentapetalae</taxon>
        <taxon>rosids</taxon>
        <taxon>malvids</taxon>
        <taxon>Myrtales</taxon>
        <taxon>Melastomataceae</taxon>
        <taxon>Melastomatoideae</taxon>
        <taxon>Melastomateae</taxon>
        <taxon>Melastoma</taxon>
    </lineage>
</organism>
<dbReference type="Proteomes" id="UP001057402">
    <property type="component" value="Chromosome 7"/>
</dbReference>
<accession>A0ACB9P2M0</accession>
<proteinExistence type="predicted"/>
<gene>
    <name evidence="1" type="ORF">MLD38_027713</name>
</gene>
<protein>
    <submittedName>
        <fullName evidence="1">Uncharacterized protein</fullName>
    </submittedName>
</protein>
<dbReference type="EMBL" id="CM042886">
    <property type="protein sequence ID" value="KAI4343180.1"/>
    <property type="molecule type" value="Genomic_DNA"/>
</dbReference>
<evidence type="ECO:0000313" key="2">
    <source>
        <dbReference type="Proteomes" id="UP001057402"/>
    </source>
</evidence>